<keyword evidence="3" id="KW-0597">Phosphoprotein</keyword>
<dbReference type="GO" id="GO:0043041">
    <property type="term" value="P:amino acid activation for nonribosomal peptide biosynthetic process"/>
    <property type="evidence" value="ECO:0007669"/>
    <property type="project" value="TreeGrafter"/>
</dbReference>
<keyword evidence="4" id="KW-0436">Ligase</keyword>
<protein>
    <submittedName>
        <fullName evidence="6">Phosphopantetheine attachment site</fullName>
    </submittedName>
</protein>
<dbReference type="STRING" id="403935.SAMN05216481_1371"/>
<dbReference type="FunFam" id="3.30.559.30:FF:000006">
    <property type="entry name" value="Yersiniabactin polyketide/non-ribosomal peptide synthetase"/>
    <property type="match status" value="1"/>
</dbReference>
<comment type="cofactor">
    <cofactor evidence="1">
        <name>pantetheine 4'-phosphate</name>
        <dbReference type="ChEBI" id="CHEBI:47942"/>
    </cofactor>
</comment>
<dbReference type="GO" id="GO:0016874">
    <property type="term" value="F:ligase activity"/>
    <property type="evidence" value="ECO:0007669"/>
    <property type="project" value="UniProtKB-KW"/>
</dbReference>
<feature type="domain" description="Carrier" evidence="5">
    <location>
        <begin position="1"/>
        <end position="67"/>
    </location>
</feature>
<dbReference type="PROSITE" id="PS00012">
    <property type="entry name" value="PHOSPHOPANTETHEINE"/>
    <property type="match status" value="1"/>
</dbReference>
<evidence type="ECO:0000256" key="2">
    <source>
        <dbReference type="ARBA" id="ARBA00022450"/>
    </source>
</evidence>
<dbReference type="InterPro" id="IPR006162">
    <property type="entry name" value="Ppantetheine_attach_site"/>
</dbReference>
<evidence type="ECO:0000259" key="5">
    <source>
        <dbReference type="PROSITE" id="PS50075"/>
    </source>
</evidence>
<dbReference type="Pfam" id="PF00668">
    <property type="entry name" value="Condensation"/>
    <property type="match status" value="1"/>
</dbReference>
<dbReference type="Gene3D" id="1.10.1200.10">
    <property type="entry name" value="ACP-like"/>
    <property type="match status" value="1"/>
</dbReference>
<dbReference type="InterPro" id="IPR001242">
    <property type="entry name" value="Condensation_dom"/>
</dbReference>
<dbReference type="Proteomes" id="UP000199055">
    <property type="component" value="Unassembled WGS sequence"/>
</dbReference>
<dbReference type="FunFam" id="3.30.559.10:FF:000023">
    <property type="entry name" value="Non-ribosomal peptide synthetase"/>
    <property type="match status" value="1"/>
</dbReference>
<evidence type="ECO:0000313" key="7">
    <source>
        <dbReference type="Proteomes" id="UP000199055"/>
    </source>
</evidence>
<evidence type="ECO:0000256" key="3">
    <source>
        <dbReference type="ARBA" id="ARBA00022553"/>
    </source>
</evidence>
<dbReference type="InterPro" id="IPR036736">
    <property type="entry name" value="ACP-like_sf"/>
</dbReference>
<dbReference type="Gene3D" id="3.30.559.30">
    <property type="entry name" value="Nonribosomal peptide synthetase, condensation domain"/>
    <property type="match status" value="1"/>
</dbReference>
<evidence type="ECO:0000313" key="6">
    <source>
        <dbReference type="EMBL" id="SER04084.1"/>
    </source>
</evidence>
<evidence type="ECO:0000256" key="4">
    <source>
        <dbReference type="ARBA" id="ARBA00022598"/>
    </source>
</evidence>
<sequence length="486" mass="54434">MAAVWEELLGISGIHRDDNFFSLGGDSLIATRVVSRLRAAGWEGAELGDLFRTPELAAFSTGLRSRGSAAGPAAPVLRPAPEHRYEPFDPTDVQRAYWMGRTDDFELGGVGCHFYTEYDGEHIDLDRLEDAWNTLIARHDMLRAVFLPEGRQQVRPEVPPFTIPVSEAGPDPEEAEAALAALRSEMSHQVLDPCRWPLFDVRAVRYGRGRVRLGVSFDSILIDALSVMTLLRELDTLYHAPDAGLPPVEVTFRDYVTSVRPSPEELESSKAYWSERVLELPDGPQLPLAEDPSAVGTPRFVRREDRLPAERWQRLRERARACGVTGSTLLVTAFSEVLSTWSARQELTVNLTLFDRREVHPHIGRVLGDFTSLLLLGYRPEADETWRDALLRTQRQMGRDLAHSDVSALWVMRELARRRGAHGVTMPVVFTSTLGVFDGDGNPGEPSFAERVWGVSQTPQVWLDHQVIEQDGGLLLVWDAVEELFP</sequence>
<dbReference type="PROSITE" id="PS50075">
    <property type="entry name" value="CARRIER"/>
    <property type="match status" value="1"/>
</dbReference>
<feature type="non-terminal residue" evidence="6">
    <location>
        <position position="486"/>
    </location>
</feature>
<reference evidence="6 7" key="1">
    <citation type="submission" date="2016-10" db="EMBL/GenBank/DDBJ databases">
        <authorList>
            <person name="de Groot N.N."/>
        </authorList>
    </citation>
    <scope>NUCLEOTIDE SEQUENCE [LARGE SCALE GENOMIC DNA]</scope>
    <source>
        <strain evidence="6 7">CGMCC 4.3519</strain>
    </source>
</reference>
<dbReference type="GO" id="GO:0005737">
    <property type="term" value="C:cytoplasm"/>
    <property type="evidence" value="ECO:0007669"/>
    <property type="project" value="TreeGrafter"/>
</dbReference>
<dbReference type="Pfam" id="PF00550">
    <property type="entry name" value="PP-binding"/>
    <property type="match status" value="1"/>
</dbReference>
<gene>
    <name evidence="6" type="ORF">SAMN05216481_1371</name>
</gene>
<dbReference type="SUPFAM" id="SSF52777">
    <property type="entry name" value="CoA-dependent acyltransferases"/>
    <property type="match status" value="2"/>
</dbReference>
<dbReference type="EMBL" id="FOET01000037">
    <property type="protein sequence ID" value="SER04084.1"/>
    <property type="molecule type" value="Genomic_DNA"/>
</dbReference>
<dbReference type="PANTHER" id="PTHR45527:SF10">
    <property type="entry name" value="PYOCHELIN SYNTHASE PCHF"/>
    <property type="match status" value="1"/>
</dbReference>
<dbReference type="SUPFAM" id="SSF47336">
    <property type="entry name" value="ACP-like"/>
    <property type="match status" value="1"/>
</dbReference>
<dbReference type="GO" id="GO:0044550">
    <property type="term" value="P:secondary metabolite biosynthetic process"/>
    <property type="evidence" value="ECO:0007669"/>
    <property type="project" value="TreeGrafter"/>
</dbReference>
<dbReference type="InterPro" id="IPR009081">
    <property type="entry name" value="PP-bd_ACP"/>
</dbReference>
<dbReference type="PANTHER" id="PTHR45527">
    <property type="entry name" value="NONRIBOSOMAL PEPTIDE SYNTHETASE"/>
    <property type="match status" value="1"/>
</dbReference>
<dbReference type="GO" id="GO:0031177">
    <property type="term" value="F:phosphopantetheine binding"/>
    <property type="evidence" value="ECO:0007669"/>
    <property type="project" value="TreeGrafter"/>
</dbReference>
<evidence type="ECO:0000256" key="1">
    <source>
        <dbReference type="ARBA" id="ARBA00001957"/>
    </source>
</evidence>
<keyword evidence="7" id="KW-1185">Reference proteome</keyword>
<keyword evidence="2" id="KW-0596">Phosphopantetheine</keyword>
<accession>A0A1H9KXZ9</accession>
<dbReference type="GO" id="GO:0008610">
    <property type="term" value="P:lipid biosynthetic process"/>
    <property type="evidence" value="ECO:0007669"/>
    <property type="project" value="UniProtKB-ARBA"/>
</dbReference>
<dbReference type="InterPro" id="IPR057737">
    <property type="entry name" value="Condensation_MtbB-like"/>
</dbReference>
<dbReference type="CDD" id="cd19535">
    <property type="entry name" value="Cyc_NRPS"/>
    <property type="match status" value="1"/>
</dbReference>
<name>A0A1H9KXZ9_9ACTN</name>
<dbReference type="Gene3D" id="3.30.559.10">
    <property type="entry name" value="Chloramphenicol acetyltransferase-like domain"/>
    <property type="match status" value="1"/>
</dbReference>
<organism evidence="6 7">
    <name type="scientific">Streptomyces radiopugnans</name>
    <dbReference type="NCBI Taxonomy" id="403935"/>
    <lineage>
        <taxon>Bacteria</taxon>
        <taxon>Bacillati</taxon>
        <taxon>Actinomycetota</taxon>
        <taxon>Actinomycetes</taxon>
        <taxon>Kitasatosporales</taxon>
        <taxon>Streptomycetaceae</taxon>
        <taxon>Streptomyces</taxon>
    </lineage>
</organism>
<proteinExistence type="predicted"/>
<dbReference type="InterPro" id="IPR023213">
    <property type="entry name" value="CAT-like_dom_sf"/>
</dbReference>
<dbReference type="AlphaFoldDB" id="A0A1H9KXZ9"/>